<proteinExistence type="predicted"/>
<dbReference type="AlphaFoldDB" id="A0A7S2Q216"/>
<protein>
    <submittedName>
        <fullName evidence="1">Uncharacterized protein</fullName>
    </submittedName>
</protein>
<name>A0A7S2Q216_9STRA</name>
<evidence type="ECO:0000313" key="1">
    <source>
        <dbReference type="EMBL" id="CAD9630441.1"/>
    </source>
</evidence>
<reference evidence="1" key="1">
    <citation type="submission" date="2021-01" db="EMBL/GenBank/DDBJ databases">
        <authorList>
            <person name="Corre E."/>
            <person name="Pelletier E."/>
            <person name="Niang G."/>
            <person name="Scheremetjew M."/>
            <person name="Finn R."/>
            <person name="Kale V."/>
            <person name="Holt S."/>
            <person name="Cochrane G."/>
            <person name="Meng A."/>
            <person name="Brown T."/>
            <person name="Cohen L."/>
        </authorList>
    </citation>
    <scope>NUCLEOTIDE SEQUENCE</scope>
    <source>
        <strain evidence="1">SM1012Den-03</strain>
    </source>
</reference>
<accession>A0A7S2Q216</accession>
<dbReference type="EMBL" id="HBGZ01032026">
    <property type="protein sequence ID" value="CAD9630441.1"/>
    <property type="molecule type" value="Transcribed_RNA"/>
</dbReference>
<organism evidence="1">
    <name type="scientific">Skeletonema marinoi</name>
    <dbReference type="NCBI Taxonomy" id="267567"/>
    <lineage>
        <taxon>Eukaryota</taxon>
        <taxon>Sar</taxon>
        <taxon>Stramenopiles</taxon>
        <taxon>Ochrophyta</taxon>
        <taxon>Bacillariophyta</taxon>
        <taxon>Coscinodiscophyceae</taxon>
        <taxon>Thalassiosirophycidae</taxon>
        <taxon>Thalassiosirales</taxon>
        <taxon>Skeletonemataceae</taxon>
        <taxon>Skeletonema</taxon>
        <taxon>Skeletonema marinoi-dohrnii complex</taxon>
    </lineage>
</organism>
<gene>
    <name evidence="1" type="ORF">SMAR0320_LOCUS22875</name>
</gene>
<sequence length="142" mass="16712">MMSSLATKLIPHQHNLRTLSPHVPAITSLLSSQTITQPSSKFFHTSTIVQRRPREDRDPKIKITLEQLRMAARGSGRRAPICHDQQEKVMNSLEAANYENSLIYKYIIEYDKCREDYEKNHKGKEKSMMRELNKYLVRRRKK</sequence>